<dbReference type="Proteomes" id="UP000018467">
    <property type="component" value="Unassembled WGS sequence"/>
</dbReference>
<keyword evidence="1" id="KW-0732">Signal</keyword>
<evidence type="ECO:0000313" key="3">
    <source>
        <dbReference type="Proteomes" id="UP000018467"/>
    </source>
</evidence>
<feature type="chain" id="PRO_5017212578" evidence="1">
    <location>
        <begin position="17"/>
        <end position="108"/>
    </location>
</feature>
<evidence type="ECO:0000313" key="2">
    <source>
        <dbReference type="Ensembl" id="ENSAMXP00000051186.1"/>
    </source>
</evidence>
<keyword evidence="3" id="KW-1185">Reference proteome</keyword>
<reference evidence="2" key="4">
    <citation type="submission" date="2025-09" db="UniProtKB">
        <authorList>
            <consortium name="Ensembl"/>
        </authorList>
    </citation>
    <scope>IDENTIFICATION</scope>
</reference>
<proteinExistence type="predicted"/>
<dbReference type="InParanoid" id="A0A3B1KB67"/>
<protein>
    <submittedName>
        <fullName evidence="2">Uncharacterized protein</fullName>
    </submittedName>
</protein>
<name>A0A3B1KB67_ASTMX</name>
<dbReference type="AlphaFoldDB" id="A0A3B1KB67"/>
<accession>A0A3B1KB67</accession>
<feature type="signal peptide" evidence="1">
    <location>
        <begin position="1"/>
        <end position="16"/>
    </location>
</feature>
<reference evidence="3" key="2">
    <citation type="journal article" date="2014" name="Nat. Commun.">
        <title>The cavefish genome reveals candidate genes for eye loss.</title>
        <authorList>
            <person name="McGaugh S.E."/>
            <person name="Gross J.B."/>
            <person name="Aken B."/>
            <person name="Blin M."/>
            <person name="Borowsky R."/>
            <person name="Chalopin D."/>
            <person name="Hinaux H."/>
            <person name="Jeffery W.R."/>
            <person name="Keene A."/>
            <person name="Ma L."/>
            <person name="Minx P."/>
            <person name="Murphy D."/>
            <person name="O'Quin K.E."/>
            <person name="Retaux S."/>
            <person name="Rohner N."/>
            <person name="Searle S.M."/>
            <person name="Stahl B.A."/>
            <person name="Tabin C."/>
            <person name="Volff J.N."/>
            <person name="Yoshizawa M."/>
            <person name="Warren W.C."/>
        </authorList>
    </citation>
    <scope>NUCLEOTIDE SEQUENCE [LARGE SCALE GENOMIC DNA]</scope>
    <source>
        <strain evidence="3">female</strain>
    </source>
</reference>
<organism evidence="2 3">
    <name type="scientific">Astyanax mexicanus</name>
    <name type="common">Blind cave fish</name>
    <name type="synonym">Astyanax fasciatus mexicanus</name>
    <dbReference type="NCBI Taxonomy" id="7994"/>
    <lineage>
        <taxon>Eukaryota</taxon>
        <taxon>Metazoa</taxon>
        <taxon>Chordata</taxon>
        <taxon>Craniata</taxon>
        <taxon>Vertebrata</taxon>
        <taxon>Euteleostomi</taxon>
        <taxon>Actinopterygii</taxon>
        <taxon>Neopterygii</taxon>
        <taxon>Teleostei</taxon>
        <taxon>Ostariophysi</taxon>
        <taxon>Characiformes</taxon>
        <taxon>Characoidei</taxon>
        <taxon>Acestrorhamphidae</taxon>
        <taxon>Acestrorhamphinae</taxon>
        <taxon>Astyanax</taxon>
    </lineage>
</organism>
<evidence type="ECO:0000256" key="1">
    <source>
        <dbReference type="SAM" id="SignalP"/>
    </source>
</evidence>
<dbReference type="Bgee" id="ENSAMXG00000031918">
    <property type="expression patterns" value="Expressed in brain and 1 other cell type or tissue"/>
</dbReference>
<reference evidence="3" key="1">
    <citation type="submission" date="2013-03" db="EMBL/GenBank/DDBJ databases">
        <authorList>
            <person name="Jeffery W."/>
            <person name="Warren W."/>
            <person name="Wilson R.K."/>
        </authorList>
    </citation>
    <scope>NUCLEOTIDE SEQUENCE</scope>
    <source>
        <strain evidence="3">female</strain>
    </source>
</reference>
<dbReference type="Ensembl" id="ENSAMXT00000036449.1">
    <property type="protein sequence ID" value="ENSAMXP00000051186.1"/>
    <property type="gene ID" value="ENSAMXG00000031918.1"/>
</dbReference>
<reference evidence="2" key="3">
    <citation type="submission" date="2025-08" db="UniProtKB">
        <authorList>
            <consortium name="Ensembl"/>
        </authorList>
    </citation>
    <scope>IDENTIFICATION</scope>
</reference>
<sequence length="108" mass="12152">LHSAVLFAVCLGLVSLRFDGESHPRASITDTDSHPRHSRLDLVPSLKNVRLDLQSHHRELRLDPVSYPREASEFHLASDLVQCFISLSRLQDCLGPILAIYSYCESVL</sequence>